<feature type="compositionally biased region" description="Polar residues" evidence="1">
    <location>
        <begin position="284"/>
        <end position="295"/>
    </location>
</feature>
<feature type="region of interest" description="Disordered" evidence="1">
    <location>
        <begin position="164"/>
        <end position="206"/>
    </location>
</feature>
<evidence type="ECO:0000256" key="2">
    <source>
        <dbReference type="SAM" id="Phobius"/>
    </source>
</evidence>
<dbReference type="GeneID" id="19329130"/>
<feature type="transmembrane region" description="Helical" evidence="2">
    <location>
        <begin position="212"/>
        <end position="233"/>
    </location>
</feature>
<evidence type="ECO:0000256" key="1">
    <source>
        <dbReference type="SAM" id="MobiDB-lite"/>
    </source>
</evidence>
<evidence type="ECO:0000313" key="4">
    <source>
        <dbReference type="Proteomes" id="UP000014074"/>
    </source>
</evidence>
<feature type="compositionally biased region" description="Low complexity" evidence="1">
    <location>
        <begin position="164"/>
        <end position="183"/>
    </location>
</feature>
<evidence type="ECO:0000313" key="3">
    <source>
        <dbReference type="EMBL" id="EON96213.1"/>
    </source>
</evidence>
<dbReference type="AlphaFoldDB" id="R8BA99"/>
<dbReference type="OrthoDB" id="4770059at2759"/>
<organism evidence="3 4">
    <name type="scientific">Phaeoacremonium minimum (strain UCR-PA7)</name>
    <name type="common">Esca disease fungus</name>
    <name type="synonym">Togninia minima</name>
    <dbReference type="NCBI Taxonomy" id="1286976"/>
    <lineage>
        <taxon>Eukaryota</taxon>
        <taxon>Fungi</taxon>
        <taxon>Dikarya</taxon>
        <taxon>Ascomycota</taxon>
        <taxon>Pezizomycotina</taxon>
        <taxon>Sordariomycetes</taxon>
        <taxon>Sordariomycetidae</taxon>
        <taxon>Togniniales</taxon>
        <taxon>Togniniaceae</taxon>
        <taxon>Phaeoacremonium</taxon>
    </lineage>
</organism>
<dbReference type="eggNOG" id="ENOG502SRXD">
    <property type="taxonomic scope" value="Eukaryota"/>
</dbReference>
<reference evidence="4" key="1">
    <citation type="journal article" date="2013" name="Genome Announc.">
        <title>Draft genome sequence of the ascomycete Phaeoacremonium aleophilum strain UCR-PA7, a causal agent of the esca disease complex in grapevines.</title>
        <authorList>
            <person name="Blanco-Ulate B."/>
            <person name="Rolshausen P."/>
            <person name="Cantu D."/>
        </authorList>
    </citation>
    <scope>NUCLEOTIDE SEQUENCE [LARGE SCALE GENOMIC DNA]</scope>
    <source>
        <strain evidence="4">UCR-PA7</strain>
    </source>
</reference>
<proteinExistence type="predicted"/>
<gene>
    <name evidence="3" type="ORF">UCRPA7_8292</name>
</gene>
<feature type="compositionally biased region" description="Polar residues" evidence="1">
    <location>
        <begin position="184"/>
        <end position="201"/>
    </location>
</feature>
<sequence length="331" mass="33939">MSTPTPTSTYTPVLLSTFPSNPLTTTFLPPSSCSGIYSSIVGMIDDDTSCLPTGFSTDATAFFSPGIACPSGYYSACHDTSGFESITTVTCCPTRGDIKLSCVDPATLESVWETLFCSWIAPESGQVVSMTLSESGTTSTIASTMTSPEGLNAFGVRMVHESTDLSTSSTSATPGSTTRGSAANTSGAGQSQTASATPDSSGSGGLSTGAKAAIGVVIPVVVLGALAGFFFWWRRRRQSYSGVHEMGGSPVAHSKEPYGSSQGGASPGAPYGGYYDPHKPINTAAPSELSSTTGWGRSPDGGVPLSTTPHQIAELSDNAPPAELPAEPRRR</sequence>
<accession>R8BA99</accession>
<keyword evidence="4" id="KW-1185">Reference proteome</keyword>
<name>R8BA99_PHAM7</name>
<dbReference type="Proteomes" id="UP000014074">
    <property type="component" value="Unassembled WGS sequence"/>
</dbReference>
<dbReference type="KEGG" id="tmn:UCRPA7_8292"/>
<dbReference type="EMBL" id="KB933351">
    <property type="protein sequence ID" value="EON96213.1"/>
    <property type="molecule type" value="Genomic_DNA"/>
</dbReference>
<keyword evidence="2" id="KW-0472">Membrane</keyword>
<keyword evidence="2 3" id="KW-0812">Transmembrane</keyword>
<keyword evidence="2" id="KW-1133">Transmembrane helix</keyword>
<protein>
    <submittedName>
        <fullName evidence="3">Putative transmembrane alpha-helix domain-containing protein</fullName>
    </submittedName>
</protein>
<dbReference type="HOGENOM" id="CLU_034947_0_0_1"/>
<dbReference type="RefSeq" id="XP_007919000.1">
    <property type="nucleotide sequence ID" value="XM_007920809.1"/>
</dbReference>
<feature type="region of interest" description="Disordered" evidence="1">
    <location>
        <begin position="244"/>
        <end position="331"/>
    </location>
</feature>